<protein>
    <submittedName>
        <fullName evidence="1">Uncharacterized protein</fullName>
    </submittedName>
</protein>
<comment type="caution">
    <text evidence="1">The sequence shown here is derived from an EMBL/GenBank/DDBJ whole genome shotgun (WGS) entry which is preliminary data.</text>
</comment>
<accession>A0ABX1ERX8</accession>
<gene>
    <name evidence="1" type="ORF">HB662_01225</name>
</gene>
<dbReference type="Proteomes" id="UP000765160">
    <property type="component" value="Unassembled WGS sequence"/>
</dbReference>
<evidence type="ECO:0000313" key="1">
    <source>
        <dbReference type="EMBL" id="NKE43381.1"/>
    </source>
</evidence>
<name>A0ABX1ERX8_9PROT</name>
<dbReference type="EMBL" id="JAAVTX010000001">
    <property type="protein sequence ID" value="NKE43381.1"/>
    <property type="molecule type" value="Genomic_DNA"/>
</dbReference>
<organism evidence="1 2">
    <name type="scientific">Falsiroseomonas frigidaquae</name>
    <dbReference type="NCBI Taxonomy" id="487318"/>
    <lineage>
        <taxon>Bacteria</taxon>
        <taxon>Pseudomonadati</taxon>
        <taxon>Pseudomonadota</taxon>
        <taxon>Alphaproteobacteria</taxon>
        <taxon>Acetobacterales</taxon>
        <taxon>Roseomonadaceae</taxon>
        <taxon>Falsiroseomonas</taxon>
    </lineage>
</organism>
<keyword evidence="2" id="KW-1185">Reference proteome</keyword>
<reference evidence="1 2" key="1">
    <citation type="submission" date="2020-03" db="EMBL/GenBank/DDBJ databases">
        <title>Roseomonas selenitidurans sp. nov. isolated from soil.</title>
        <authorList>
            <person name="Liu H."/>
        </authorList>
    </citation>
    <scope>NUCLEOTIDE SEQUENCE [LARGE SCALE GENOMIC DNA]</scope>
    <source>
        <strain evidence="1 2">JCM 15073</strain>
    </source>
</reference>
<sequence length="55" mass="5988">MRWPPAAVWDATLAELCAALNGWQESKTGKNPRLENERMAALYAEAKAAEASAAR</sequence>
<proteinExistence type="predicted"/>
<evidence type="ECO:0000313" key="2">
    <source>
        <dbReference type="Proteomes" id="UP000765160"/>
    </source>
</evidence>